<protein>
    <submittedName>
        <fullName evidence="4">Anti-sigma regulatory factor (Ser/Thr protein kinase)</fullName>
    </submittedName>
</protein>
<dbReference type="CDD" id="cd16936">
    <property type="entry name" value="HATPase_RsbW-like"/>
    <property type="match status" value="1"/>
</dbReference>
<proteinExistence type="predicted"/>
<evidence type="ECO:0000313" key="5">
    <source>
        <dbReference type="Proteomes" id="UP000199207"/>
    </source>
</evidence>
<dbReference type="Proteomes" id="UP000199207">
    <property type="component" value="Unassembled WGS sequence"/>
</dbReference>
<dbReference type="InterPro" id="IPR003594">
    <property type="entry name" value="HATPase_dom"/>
</dbReference>
<name>A0A1I1S8L1_9ACTN</name>
<organism evidence="4 5">
    <name type="scientific">Streptomyces aidingensis</name>
    <dbReference type="NCBI Taxonomy" id="910347"/>
    <lineage>
        <taxon>Bacteria</taxon>
        <taxon>Bacillati</taxon>
        <taxon>Actinomycetota</taxon>
        <taxon>Actinomycetes</taxon>
        <taxon>Kitasatosporales</taxon>
        <taxon>Streptomycetaceae</taxon>
        <taxon>Streptomyces</taxon>
    </lineage>
</organism>
<feature type="compositionally biased region" description="Basic and acidic residues" evidence="2">
    <location>
        <begin position="9"/>
        <end position="18"/>
    </location>
</feature>
<keyword evidence="1" id="KW-0723">Serine/threonine-protein kinase</keyword>
<evidence type="ECO:0000313" key="4">
    <source>
        <dbReference type="EMBL" id="SFD42835.1"/>
    </source>
</evidence>
<feature type="region of interest" description="Disordered" evidence="2">
    <location>
        <begin position="1"/>
        <end position="23"/>
    </location>
</feature>
<dbReference type="Gene3D" id="3.30.565.10">
    <property type="entry name" value="Histidine kinase-like ATPase, C-terminal domain"/>
    <property type="match status" value="1"/>
</dbReference>
<accession>A0A1I1S8L1</accession>
<dbReference type="InterPro" id="IPR036890">
    <property type="entry name" value="HATPase_C_sf"/>
</dbReference>
<sequence length="180" mass="18869">MPELLNRSVEQDSSDRSRPARSRTFGSQWEMTLTVTERCLGPVRDIARAHLRCWGMAQAEGVVLLGITELLANVLRHAAVKEARLLVQATVDGVCVTVADFDPRLPTVRVPDPFAETGRGLPLLQALAEGFGVAPSPSGKVVWFRAGCAGEGTGPPAAGSVAELGSGSAVRLAVSPGGSR</sequence>
<keyword evidence="4" id="KW-0418">Kinase</keyword>
<dbReference type="InterPro" id="IPR050267">
    <property type="entry name" value="Anti-sigma-factor_SerPK"/>
</dbReference>
<feature type="domain" description="Histidine kinase/HSP90-like ATPase" evidence="3">
    <location>
        <begin position="39"/>
        <end position="145"/>
    </location>
</feature>
<dbReference type="STRING" id="910347.SAMN05421773_11523"/>
<dbReference type="Pfam" id="PF13581">
    <property type="entry name" value="HATPase_c_2"/>
    <property type="match status" value="1"/>
</dbReference>
<dbReference type="PANTHER" id="PTHR35526:SF3">
    <property type="entry name" value="ANTI-SIGMA-F FACTOR RSBW"/>
    <property type="match status" value="1"/>
</dbReference>
<evidence type="ECO:0000256" key="1">
    <source>
        <dbReference type="ARBA" id="ARBA00022527"/>
    </source>
</evidence>
<evidence type="ECO:0000259" key="3">
    <source>
        <dbReference type="Pfam" id="PF13581"/>
    </source>
</evidence>
<reference evidence="4 5" key="1">
    <citation type="submission" date="2016-10" db="EMBL/GenBank/DDBJ databases">
        <authorList>
            <person name="de Groot N.N."/>
        </authorList>
    </citation>
    <scope>NUCLEOTIDE SEQUENCE [LARGE SCALE GENOMIC DNA]</scope>
    <source>
        <strain evidence="4 5">CGMCC 4.5739</strain>
    </source>
</reference>
<keyword evidence="5" id="KW-1185">Reference proteome</keyword>
<evidence type="ECO:0000256" key="2">
    <source>
        <dbReference type="SAM" id="MobiDB-lite"/>
    </source>
</evidence>
<dbReference type="AlphaFoldDB" id="A0A1I1S8L1"/>
<gene>
    <name evidence="4" type="ORF">SAMN05421773_11523</name>
</gene>
<dbReference type="EMBL" id="FOLM01000015">
    <property type="protein sequence ID" value="SFD42835.1"/>
    <property type="molecule type" value="Genomic_DNA"/>
</dbReference>
<dbReference type="SUPFAM" id="SSF55874">
    <property type="entry name" value="ATPase domain of HSP90 chaperone/DNA topoisomerase II/histidine kinase"/>
    <property type="match status" value="1"/>
</dbReference>
<dbReference type="GO" id="GO:0004674">
    <property type="term" value="F:protein serine/threonine kinase activity"/>
    <property type="evidence" value="ECO:0007669"/>
    <property type="project" value="UniProtKB-KW"/>
</dbReference>
<dbReference type="PANTHER" id="PTHR35526">
    <property type="entry name" value="ANTI-SIGMA-F FACTOR RSBW-RELATED"/>
    <property type="match status" value="1"/>
</dbReference>
<keyword evidence="4" id="KW-0808">Transferase</keyword>